<proteinExistence type="predicted"/>
<feature type="compositionally biased region" description="Polar residues" evidence="2">
    <location>
        <begin position="523"/>
        <end position="533"/>
    </location>
</feature>
<gene>
    <name evidence="3" type="ORF">TrRE_jg4104</name>
</gene>
<feature type="compositionally biased region" description="Basic and acidic residues" evidence="2">
    <location>
        <begin position="501"/>
        <end position="522"/>
    </location>
</feature>
<evidence type="ECO:0000256" key="2">
    <source>
        <dbReference type="SAM" id="MobiDB-lite"/>
    </source>
</evidence>
<feature type="non-terminal residue" evidence="3">
    <location>
        <position position="542"/>
    </location>
</feature>
<keyword evidence="1" id="KW-0175">Coiled coil</keyword>
<organism evidence="3 4">
    <name type="scientific">Triparma retinervis</name>
    <dbReference type="NCBI Taxonomy" id="2557542"/>
    <lineage>
        <taxon>Eukaryota</taxon>
        <taxon>Sar</taxon>
        <taxon>Stramenopiles</taxon>
        <taxon>Ochrophyta</taxon>
        <taxon>Bolidophyceae</taxon>
        <taxon>Parmales</taxon>
        <taxon>Triparmaceae</taxon>
        <taxon>Triparma</taxon>
    </lineage>
</organism>
<comment type="caution">
    <text evidence="3">The sequence shown here is derived from an EMBL/GenBank/DDBJ whole genome shotgun (WGS) entry which is preliminary data.</text>
</comment>
<dbReference type="AlphaFoldDB" id="A0A9W7EAQ3"/>
<accession>A0A9W7EAQ3</accession>
<keyword evidence="4" id="KW-1185">Reference proteome</keyword>
<evidence type="ECO:0000313" key="3">
    <source>
        <dbReference type="EMBL" id="GMH72062.1"/>
    </source>
</evidence>
<dbReference type="EMBL" id="BRXZ01002877">
    <property type="protein sequence ID" value="GMH72062.1"/>
    <property type="molecule type" value="Genomic_DNA"/>
</dbReference>
<feature type="coiled-coil region" evidence="1">
    <location>
        <begin position="377"/>
        <end position="453"/>
    </location>
</feature>
<protein>
    <submittedName>
        <fullName evidence="3">Uncharacterized protein</fullName>
    </submittedName>
</protein>
<feature type="coiled-coil region" evidence="1">
    <location>
        <begin position="284"/>
        <end position="332"/>
    </location>
</feature>
<feature type="region of interest" description="Disordered" evidence="2">
    <location>
        <begin position="475"/>
        <end position="542"/>
    </location>
</feature>
<evidence type="ECO:0000256" key="1">
    <source>
        <dbReference type="SAM" id="Coils"/>
    </source>
</evidence>
<evidence type="ECO:0000313" key="4">
    <source>
        <dbReference type="Proteomes" id="UP001165082"/>
    </source>
</evidence>
<dbReference type="OrthoDB" id="194393at2759"/>
<reference evidence="3" key="1">
    <citation type="submission" date="2022-07" db="EMBL/GenBank/DDBJ databases">
        <title>Genome analysis of Parmales, a sister group of diatoms, reveals the evolutionary specialization of diatoms from phago-mixotrophs to photoautotrophs.</title>
        <authorList>
            <person name="Ban H."/>
            <person name="Sato S."/>
            <person name="Yoshikawa S."/>
            <person name="Kazumasa Y."/>
            <person name="Nakamura Y."/>
            <person name="Ichinomiya M."/>
            <person name="Saitoh K."/>
            <person name="Sato N."/>
            <person name="Blanc-Mathieu R."/>
            <person name="Endo H."/>
            <person name="Kuwata A."/>
            <person name="Ogata H."/>
        </authorList>
    </citation>
    <scope>NUCLEOTIDE SEQUENCE</scope>
</reference>
<sequence>GVLTVSSDSRTCYFPNSDLSDICKFTHDLITTVPSPPPFPPPLPPPAARLTAEVSSSICGGSTSTVLTVSSSPPSHECYQTALIAGLVGSAKATLGARSHLTSRLGLRSRVLISYYSISTTRSEGVTDLLRSTFVDKSLIVRDRGDGRGAGVKGLVEIEIGPNDDVGDVLNSVSVASDPTVVTVFNVEVGWVRGAAVGGVGGCEGGREGERDELEGKVGRASVVKLMDLDNMGTAGRGYNKRFMESLGRGDGGSITDSRVGMVVSDLIRGRHGGWVVGVVEPGLGEAAKTLKVLKGENLELEQEVGVLQKTVAELQFERDELKTRLKGVEGDNLGRKDRAKLRRALADVRDYEIYKGVMEQALGKLKKELEGTGRERDALRGRAERLEGMGRRLKKECFEIKKTNVRMEGELEMLLAEKLEAQEEARRYKEMYEEMEGRMKAAAKEVGRLRVENKGLGEEASKAKRRLSRVIVDNYKTEGSPGKGSPGKAAAGVNPKRGVSAKEWREEKEGKKGQVGKRQDTNESLNRAQGNLNAARRIMFT</sequence>
<name>A0A9W7EAQ3_9STRA</name>
<dbReference type="Proteomes" id="UP001165082">
    <property type="component" value="Unassembled WGS sequence"/>
</dbReference>